<reference evidence="1 2" key="1">
    <citation type="journal article" date="2018" name="Front. Plant Sci.">
        <title>Red Clover (Trifolium pratense) and Zigzag Clover (T. medium) - A Picture of Genomic Similarities and Differences.</title>
        <authorList>
            <person name="Dluhosova J."/>
            <person name="Istvanek J."/>
            <person name="Nedelnik J."/>
            <person name="Repkova J."/>
        </authorList>
    </citation>
    <scope>NUCLEOTIDE SEQUENCE [LARGE SCALE GENOMIC DNA]</scope>
    <source>
        <strain evidence="2">cv. 10/8</strain>
        <tissue evidence="1">Leaf</tissue>
    </source>
</reference>
<keyword evidence="2" id="KW-1185">Reference proteome</keyword>
<evidence type="ECO:0000313" key="1">
    <source>
        <dbReference type="EMBL" id="MCI58967.1"/>
    </source>
</evidence>
<evidence type="ECO:0000313" key="2">
    <source>
        <dbReference type="Proteomes" id="UP000265520"/>
    </source>
</evidence>
<proteinExistence type="predicted"/>
<dbReference type="EMBL" id="LXQA010554709">
    <property type="protein sequence ID" value="MCI58967.1"/>
    <property type="molecule type" value="Genomic_DNA"/>
</dbReference>
<sequence length="45" mass="5432">MTKHSFVISIEEHWKSLGAREEEQEPKLGFEQIKEDQRLGIEEYR</sequence>
<feature type="non-terminal residue" evidence="1">
    <location>
        <position position="45"/>
    </location>
</feature>
<comment type="caution">
    <text evidence="1">The sequence shown here is derived from an EMBL/GenBank/DDBJ whole genome shotgun (WGS) entry which is preliminary data.</text>
</comment>
<dbReference type="AlphaFoldDB" id="A0A392TEZ4"/>
<accession>A0A392TEZ4</accession>
<name>A0A392TEZ4_9FABA</name>
<protein>
    <submittedName>
        <fullName evidence="1">Uncharacterized protein</fullName>
    </submittedName>
</protein>
<organism evidence="1 2">
    <name type="scientific">Trifolium medium</name>
    <dbReference type="NCBI Taxonomy" id="97028"/>
    <lineage>
        <taxon>Eukaryota</taxon>
        <taxon>Viridiplantae</taxon>
        <taxon>Streptophyta</taxon>
        <taxon>Embryophyta</taxon>
        <taxon>Tracheophyta</taxon>
        <taxon>Spermatophyta</taxon>
        <taxon>Magnoliopsida</taxon>
        <taxon>eudicotyledons</taxon>
        <taxon>Gunneridae</taxon>
        <taxon>Pentapetalae</taxon>
        <taxon>rosids</taxon>
        <taxon>fabids</taxon>
        <taxon>Fabales</taxon>
        <taxon>Fabaceae</taxon>
        <taxon>Papilionoideae</taxon>
        <taxon>50 kb inversion clade</taxon>
        <taxon>NPAAA clade</taxon>
        <taxon>Hologalegina</taxon>
        <taxon>IRL clade</taxon>
        <taxon>Trifolieae</taxon>
        <taxon>Trifolium</taxon>
    </lineage>
</organism>
<dbReference type="Proteomes" id="UP000265520">
    <property type="component" value="Unassembled WGS sequence"/>
</dbReference>